<evidence type="ECO:0008006" key="4">
    <source>
        <dbReference type="Google" id="ProtNLM"/>
    </source>
</evidence>
<dbReference type="EMBL" id="FUYM01000008">
    <property type="protein sequence ID" value="SKB91627.1"/>
    <property type="molecule type" value="Genomic_DNA"/>
</dbReference>
<name>A0A1T5F639_9SPHN</name>
<keyword evidence="1" id="KW-0472">Membrane</keyword>
<sequence>MDASLRWHDGWEALVHWTQARLPATHLRDRIVHVALHHRSPPLLARRFLYIIAGLIVLTLAAGIGWTLFQDQLMRFAFVPGVRFDADAAGPAPDYARPATWLARPDLPDDPSRWLPKGVARTGGKPEVAVFYVAPTTYYGKASWNGALDDRESRKWLTVFGWSEASAFSQAGAVWAPRYRSAALGAFLSSAPDSAKALDLAYGDVARAFDAFLAQIPTSRPIILAGHSQGTVHLMRLMRERVAGKPVAKRIVAAYLVGWPISTTVDVPALGLPACATPGQANCLLSWQSFAEPADPHMIREIYEATPGFTGAPRKGTPMLCINPLTGAPGTAALPAANLGSLAPGADFMDAELKPGVISARCDPSGLLLIGGPPKGFDRFVMPGNNYHVFDYALFWANIRADAAARAGTFLKR</sequence>
<feature type="transmembrane region" description="Helical" evidence="1">
    <location>
        <begin position="48"/>
        <end position="69"/>
    </location>
</feature>
<dbReference type="InterPro" id="IPR021440">
    <property type="entry name" value="DUF3089"/>
</dbReference>
<evidence type="ECO:0000313" key="3">
    <source>
        <dbReference type="Proteomes" id="UP000189818"/>
    </source>
</evidence>
<keyword evidence="3" id="KW-1185">Reference proteome</keyword>
<gene>
    <name evidence="2" type="ORF">SAMN06295920_108186</name>
</gene>
<reference evidence="3" key="1">
    <citation type="submission" date="2017-02" db="EMBL/GenBank/DDBJ databases">
        <authorList>
            <person name="Varghese N."/>
            <person name="Submissions S."/>
        </authorList>
    </citation>
    <scope>NUCLEOTIDE SEQUENCE [LARGE SCALE GENOMIC DNA]</scope>
    <source>
        <strain evidence="3">UM2</strain>
    </source>
</reference>
<evidence type="ECO:0000256" key="1">
    <source>
        <dbReference type="SAM" id="Phobius"/>
    </source>
</evidence>
<dbReference type="Pfam" id="PF11288">
    <property type="entry name" value="DUF3089"/>
    <property type="match status" value="1"/>
</dbReference>
<keyword evidence="1" id="KW-1133">Transmembrane helix</keyword>
<accession>A0A1T5F639</accession>
<organism evidence="2 3">
    <name type="scientific">Rhizorhabdus histidinilytica</name>
    <dbReference type="NCBI Taxonomy" id="439228"/>
    <lineage>
        <taxon>Bacteria</taxon>
        <taxon>Pseudomonadati</taxon>
        <taxon>Pseudomonadota</taxon>
        <taxon>Alphaproteobacteria</taxon>
        <taxon>Sphingomonadales</taxon>
        <taxon>Sphingomonadaceae</taxon>
        <taxon>Rhizorhabdus</taxon>
    </lineage>
</organism>
<proteinExistence type="predicted"/>
<evidence type="ECO:0000313" key="2">
    <source>
        <dbReference type="EMBL" id="SKB91627.1"/>
    </source>
</evidence>
<protein>
    <recommendedName>
        <fullName evidence="4">DUF3089 domain-containing protein</fullName>
    </recommendedName>
</protein>
<dbReference type="AlphaFoldDB" id="A0A1T5F639"/>
<dbReference type="STRING" id="439228.SAMN06295920_108186"/>
<dbReference type="InterPro" id="IPR029058">
    <property type="entry name" value="AB_hydrolase_fold"/>
</dbReference>
<dbReference type="Gene3D" id="3.40.50.1820">
    <property type="entry name" value="alpha/beta hydrolase"/>
    <property type="match status" value="1"/>
</dbReference>
<dbReference type="SUPFAM" id="SSF53474">
    <property type="entry name" value="alpha/beta-Hydrolases"/>
    <property type="match status" value="1"/>
</dbReference>
<dbReference type="Proteomes" id="UP000189818">
    <property type="component" value="Unassembled WGS sequence"/>
</dbReference>
<keyword evidence="1" id="KW-0812">Transmembrane</keyword>